<dbReference type="InterPro" id="IPR002305">
    <property type="entry name" value="aa-tRNA-synth_Ic"/>
</dbReference>
<dbReference type="SUPFAM" id="SSF52374">
    <property type="entry name" value="Nucleotidylyl transferase"/>
    <property type="match status" value="1"/>
</dbReference>
<accession>A0A956NGN4</accession>
<dbReference type="Pfam" id="PF00579">
    <property type="entry name" value="tRNA-synt_1b"/>
    <property type="match status" value="1"/>
</dbReference>
<dbReference type="EC" id="6.1.1.1" evidence="1 8"/>
<evidence type="ECO:0000313" key="14">
    <source>
        <dbReference type="Proteomes" id="UP000739538"/>
    </source>
</evidence>
<keyword evidence="9" id="KW-0694">RNA-binding</keyword>
<gene>
    <name evidence="13" type="ORF">KDA27_14845</name>
</gene>
<evidence type="ECO:0000256" key="4">
    <source>
        <dbReference type="ARBA" id="ARBA00022840"/>
    </source>
</evidence>
<dbReference type="PROSITE" id="PS00178">
    <property type="entry name" value="AA_TRNA_LIGASE_I"/>
    <property type="match status" value="1"/>
</dbReference>
<dbReference type="CDD" id="cd00805">
    <property type="entry name" value="TyrRS_core"/>
    <property type="match status" value="1"/>
</dbReference>
<comment type="catalytic activity">
    <reaction evidence="7">
        <text>tRNA(Tyr) + L-tyrosine + ATP = L-tyrosyl-tRNA(Tyr) + AMP + diphosphate + H(+)</text>
        <dbReference type="Rhea" id="RHEA:10220"/>
        <dbReference type="Rhea" id="RHEA-COMP:9706"/>
        <dbReference type="Rhea" id="RHEA-COMP:9707"/>
        <dbReference type="ChEBI" id="CHEBI:15378"/>
        <dbReference type="ChEBI" id="CHEBI:30616"/>
        <dbReference type="ChEBI" id="CHEBI:33019"/>
        <dbReference type="ChEBI" id="CHEBI:58315"/>
        <dbReference type="ChEBI" id="CHEBI:78442"/>
        <dbReference type="ChEBI" id="CHEBI:78536"/>
        <dbReference type="ChEBI" id="CHEBI:456215"/>
        <dbReference type="EC" id="6.1.1.1"/>
    </reaction>
</comment>
<reference evidence="13" key="2">
    <citation type="journal article" date="2021" name="Microbiome">
        <title>Successional dynamics and alternative stable states in a saline activated sludge microbial community over 9 years.</title>
        <authorList>
            <person name="Wang Y."/>
            <person name="Ye J."/>
            <person name="Ju F."/>
            <person name="Liu L."/>
            <person name="Boyd J.A."/>
            <person name="Deng Y."/>
            <person name="Parks D.H."/>
            <person name="Jiang X."/>
            <person name="Yin X."/>
            <person name="Woodcroft B.J."/>
            <person name="Tyson G.W."/>
            <person name="Hugenholtz P."/>
            <person name="Polz M.F."/>
            <person name="Zhang T."/>
        </authorList>
    </citation>
    <scope>NUCLEOTIDE SEQUENCE</scope>
    <source>
        <strain evidence="13">HKST-UBA02</strain>
    </source>
</reference>
<feature type="domain" description="RNA-binding S4" evidence="12">
    <location>
        <begin position="386"/>
        <end position="421"/>
    </location>
</feature>
<dbReference type="SUPFAM" id="SSF55174">
    <property type="entry name" value="Alpha-L RNA-binding motif"/>
    <property type="match status" value="1"/>
</dbReference>
<evidence type="ECO:0000259" key="12">
    <source>
        <dbReference type="Pfam" id="PF01479"/>
    </source>
</evidence>
<dbReference type="PANTHER" id="PTHR11766">
    <property type="entry name" value="TYROSYL-TRNA SYNTHETASE"/>
    <property type="match status" value="1"/>
</dbReference>
<dbReference type="InterPro" id="IPR002942">
    <property type="entry name" value="S4_RNA-bd"/>
</dbReference>
<evidence type="ECO:0000256" key="10">
    <source>
        <dbReference type="RuleBase" id="RU363036"/>
    </source>
</evidence>
<name>A0A956NGN4_UNCEI</name>
<keyword evidence="6 10" id="KW-0030">Aminoacyl-tRNA synthetase</keyword>
<sequence>MTPEQQLEILVRGTYFPDEGADSITGAESLQTERDTTAGESAAEGSAPEGSAPTGRGLRGQMTHELRERLKEGRPLRIYIGADPTAPSLHIGHFVSVQKLRIFQELGHQVIFLIGDYTGTIGDPTGQAGERKRFTHAELKEMAKDYEKQAFRLLDPAKTEVRYNSEWLSKLTFLDLVELASIFPLKWVVSRHDFAERLSKGESLRLHETLYCIMQGYDAYALDCDVQVGGYDQYLNMLAGRWIQEHFGKKPHVTWTYPLLMGTDGRKMSKSYGNAVNLLDTPEDMFGKSMRISDEQLPPWIDLTTNFAPAEADALKAELLKPGVNPMEIKKRLAFNITEQYHGVDAAEKAAETFAQVVQGKSMPDDVETLKVPDEAKSGDTTWPDLLLALGLAKSKGEVRRLMAQGGFYVDGDSITDTDTKYAPKPETVIRMGKRRWYKLEP</sequence>
<organism evidence="13 14">
    <name type="scientific">Eiseniibacteriota bacterium</name>
    <dbReference type="NCBI Taxonomy" id="2212470"/>
    <lineage>
        <taxon>Bacteria</taxon>
        <taxon>Candidatus Eiseniibacteriota</taxon>
    </lineage>
</organism>
<dbReference type="EMBL" id="JAGQHS010000080">
    <property type="protein sequence ID" value="MCA9757080.1"/>
    <property type="molecule type" value="Genomic_DNA"/>
</dbReference>
<dbReference type="GO" id="GO:0006437">
    <property type="term" value="P:tyrosyl-tRNA aminoacylation"/>
    <property type="evidence" value="ECO:0007669"/>
    <property type="project" value="UniProtKB-UniRule"/>
</dbReference>
<evidence type="ECO:0000256" key="8">
    <source>
        <dbReference type="NCBIfam" id="TIGR00234"/>
    </source>
</evidence>
<dbReference type="InterPro" id="IPR024088">
    <property type="entry name" value="Tyr-tRNA-ligase_bac-type"/>
</dbReference>
<dbReference type="InterPro" id="IPR014729">
    <property type="entry name" value="Rossmann-like_a/b/a_fold"/>
</dbReference>
<keyword evidence="3 10" id="KW-0547">Nucleotide-binding</keyword>
<proteinExistence type="inferred from homology"/>
<feature type="region of interest" description="Disordered" evidence="11">
    <location>
        <begin position="18"/>
        <end position="59"/>
    </location>
</feature>
<feature type="compositionally biased region" description="Low complexity" evidence="11">
    <location>
        <begin position="38"/>
        <end position="53"/>
    </location>
</feature>
<dbReference type="Proteomes" id="UP000739538">
    <property type="component" value="Unassembled WGS sequence"/>
</dbReference>
<dbReference type="PRINTS" id="PR01040">
    <property type="entry name" value="TRNASYNTHTYR"/>
</dbReference>
<dbReference type="GO" id="GO:0005524">
    <property type="term" value="F:ATP binding"/>
    <property type="evidence" value="ECO:0007669"/>
    <property type="project" value="UniProtKB-KW"/>
</dbReference>
<dbReference type="GO" id="GO:0005829">
    <property type="term" value="C:cytosol"/>
    <property type="evidence" value="ECO:0007669"/>
    <property type="project" value="TreeGrafter"/>
</dbReference>
<dbReference type="AlphaFoldDB" id="A0A956NGN4"/>
<evidence type="ECO:0000256" key="1">
    <source>
        <dbReference type="ARBA" id="ARBA00013160"/>
    </source>
</evidence>
<keyword evidence="5 10" id="KW-0648">Protein biosynthesis</keyword>
<dbReference type="PROSITE" id="PS50889">
    <property type="entry name" value="S4"/>
    <property type="match status" value="1"/>
</dbReference>
<keyword evidence="2 10" id="KW-0436">Ligase</keyword>
<dbReference type="Gene3D" id="3.10.290.10">
    <property type="entry name" value="RNA-binding S4 domain"/>
    <property type="match status" value="1"/>
</dbReference>
<dbReference type="Gene3D" id="1.10.240.10">
    <property type="entry name" value="Tyrosyl-Transfer RNA Synthetase"/>
    <property type="match status" value="1"/>
</dbReference>
<protein>
    <recommendedName>
        <fullName evidence="1 8">Tyrosine--tRNA ligase</fullName>
        <ecNumber evidence="1 8">6.1.1.1</ecNumber>
    </recommendedName>
</protein>
<dbReference type="GO" id="GO:0003723">
    <property type="term" value="F:RNA binding"/>
    <property type="evidence" value="ECO:0007669"/>
    <property type="project" value="UniProtKB-KW"/>
</dbReference>
<dbReference type="PANTHER" id="PTHR11766:SF1">
    <property type="entry name" value="TYROSINE--TRNA LIGASE"/>
    <property type="match status" value="1"/>
</dbReference>
<evidence type="ECO:0000256" key="6">
    <source>
        <dbReference type="ARBA" id="ARBA00023146"/>
    </source>
</evidence>
<evidence type="ECO:0000313" key="13">
    <source>
        <dbReference type="EMBL" id="MCA9757080.1"/>
    </source>
</evidence>
<dbReference type="GO" id="GO:0004831">
    <property type="term" value="F:tyrosine-tRNA ligase activity"/>
    <property type="evidence" value="ECO:0007669"/>
    <property type="project" value="UniProtKB-UniRule"/>
</dbReference>
<dbReference type="InterPro" id="IPR001412">
    <property type="entry name" value="aa-tRNA-synth_I_CS"/>
</dbReference>
<keyword evidence="4 10" id="KW-0067">ATP-binding</keyword>
<evidence type="ECO:0000256" key="11">
    <source>
        <dbReference type="SAM" id="MobiDB-lite"/>
    </source>
</evidence>
<evidence type="ECO:0000256" key="7">
    <source>
        <dbReference type="ARBA" id="ARBA00048248"/>
    </source>
</evidence>
<comment type="similarity">
    <text evidence="10">Belongs to the class-I aminoacyl-tRNA synthetase family.</text>
</comment>
<dbReference type="NCBIfam" id="TIGR00234">
    <property type="entry name" value="tyrS"/>
    <property type="match status" value="1"/>
</dbReference>
<dbReference type="Pfam" id="PF01479">
    <property type="entry name" value="S4"/>
    <property type="match status" value="1"/>
</dbReference>
<reference evidence="13" key="1">
    <citation type="submission" date="2020-04" db="EMBL/GenBank/DDBJ databases">
        <authorList>
            <person name="Zhang T."/>
        </authorList>
    </citation>
    <scope>NUCLEOTIDE SEQUENCE</scope>
    <source>
        <strain evidence="13">HKST-UBA02</strain>
    </source>
</reference>
<dbReference type="CDD" id="cd00165">
    <property type="entry name" value="S4"/>
    <property type="match status" value="1"/>
</dbReference>
<comment type="caution">
    <text evidence="13">The sequence shown here is derived from an EMBL/GenBank/DDBJ whole genome shotgun (WGS) entry which is preliminary data.</text>
</comment>
<evidence type="ECO:0000256" key="2">
    <source>
        <dbReference type="ARBA" id="ARBA00022598"/>
    </source>
</evidence>
<evidence type="ECO:0000256" key="3">
    <source>
        <dbReference type="ARBA" id="ARBA00022741"/>
    </source>
</evidence>
<dbReference type="InterPro" id="IPR036986">
    <property type="entry name" value="S4_RNA-bd_sf"/>
</dbReference>
<dbReference type="Gene3D" id="3.40.50.620">
    <property type="entry name" value="HUPs"/>
    <property type="match status" value="1"/>
</dbReference>
<dbReference type="InterPro" id="IPR002307">
    <property type="entry name" value="Tyr-tRNA-ligase"/>
</dbReference>
<evidence type="ECO:0000256" key="9">
    <source>
        <dbReference type="PROSITE-ProRule" id="PRU00182"/>
    </source>
</evidence>
<evidence type="ECO:0000256" key="5">
    <source>
        <dbReference type="ARBA" id="ARBA00022917"/>
    </source>
</evidence>